<protein>
    <submittedName>
        <fullName evidence="2">Uncharacterized protein</fullName>
    </submittedName>
</protein>
<keyword evidence="1" id="KW-0472">Membrane</keyword>
<evidence type="ECO:0000256" key="1">
    <source>
        <dbReference type="SAM" id="Phobius"/>
    </source>
</evidence>
<gene>
    <name evidence="2" type="ORF">DERP_003286</name>
</gene>
<proteinExistence type="predicted"/>
<evidence type="ECO:0000313" key="2">
    <source>
        <dbReference type="EMBL" id="KAH9422609.1"/>
    </source>
</evidence>
<reference evidence="2 3" key="1">
    <citation type="journal article" date="2018" name="J. Allergy Clin. Immunol.">
        <title>High-quality assembly of Dermatophagoides pteronyssinus genome and transcriptome reveals a wide range of novel allergens.</title>
        <authorList>
            <person name="Liu X.Y."/>
            <person name="Yang K.Y."/>
            <person name="Wang M.Q."/>
            <person name="Kwok J.S."/>
            <person name="Zeng X."/>
            <person name="Yang Z."/>
            <person name="Xiao X.J."/>
            <person name="Lau C.P."/>
            <person name="Li Y."/>
            <person name="Huang Z.M."/>
            <person name="Ba J.G."/>
            <person name="Yim A.K."/>
            <person name="Ouyang C.Y."/>
            <person name="Ngai S.M."/>
            <person name="Chan T.F."/>
            <person name="Leung E.L."/>
            <person name="Liu L."/>
            <person name="Liu Z.G."/>
            <person name="Tsui S.K."/>
        </authorList>
    </citation>
    <scope>NUCLEOTIDE SEQUENCE [LARGE SCALE GENOMIC DNA]</scope>
    <source>
        <strain evidence="2">Derp</strain>
    </source>
</reference>
<accession>A0ABQ8JJ61</accession>
<evidence type="ECO:0000313" key="3">
    <source>
        <dbReference type="Proteomes" id="UP000887458"/>
    </source>
</evidence>
<dbReference type="Proteomes" id="UP000887458">
    <property type="component" value="Unassembled WGS sequence"/>
</dbReference>
<dbReference type="EMBL" id="NJHN03000036">
    <property type="protein sequence ID" value="KAH9422609.1"/>
    <property type="molecule type" value="Genomic_DNA"/>
</dbReference>
<organism evidence="2 3">
    <name type="scientific">Dermatophagoides pteronyssinus</name>
    <name type="common">European house dust mite</name>
    <dbReference type="NCBI Taxonomy" id="6956"/>
    <lineage>
        <taxon>Eukaryota</taxon>
        <taxon>Metazoa</taxon>
        <taxon>Ecdysozoa</taxon>
        <taxon>Arthropoda</taxon>
        <taxon>Chelicerata</taxon>
        <taxon>Arachnida</taxon>
        <taxon>Acari</taxon>
        <taxon>Acariformes</taxon>
        <taxon>Sarcoptiformes</taxon>
        <taxon>Astigmata</taxon>
        <taxon>Psoroptidia</taxon>
        <taxon>Analgoidea</taxon>
        <taxon>Pyroglyphidae</taxon>
        <taxon>Dermatophagoidinae</taxon>
        <taxon>Dermatophagoides</taxon>
    </lineage>
</organism>
<sequence>MIKGNHNNNANNLPTIIYQQTTHWFITLAYYQLMDIILPHSIISYLNGWLMTLFALFVMIRRNKI</sequence>
<keyword evidence="1" id="KW-1133">Transmembrane helix</keyword>
<reference evidence="2 3" key="2">
    <citation type="journal article" date="2022" name="Mol. Biol. Evol.">
        <title>Comparative Genomics Reveals Insights into the Divergent Evolution of Astigmatic Mites and Household Pest Adaptations.</title>
        <authorList>
            <person name="Xiong Q."/>
            <person name="Wan A.T."/>
            <person name="Liu X."/>
            <person name="Fung C.S."/>
            <person name="Xiao X."/>
            <person name="Malainual N."/>
            <person name="Hou J."/>
            <person name="Wang L."/>
            <person name="Wang M."/>
            <person name="Yang K.Y."/>
            <person name="Cui Y."/>
            <person name="Leung E.L."/>
            <person name="Nong W."/>
            <person name="Shin S.K."/>
            <person name="Au S.W."/>
            <person name="Jeong K.Y."/>
            <person name="Chew F.T."/>
            <person name="Hui J.H."/>
            <person name="Leung T.F."/>
            <person name="Tungtrongchitr A."/>
            <person name="Zhong N."/>
            <person name="Liu Z."/>
            <person name="Tsui S.K."/>
        </authorList>
    </citation>
    <scope>NUCLEOTIDE SEQUENCE [LARGE SCALE GENOMIC DNA]</scope>
    <source>
        <strain evidence="2">Derp</strain>
    </source>
</reference>
<name>A0ABQ8JJ61_DERPT</name>
<keyword evidence="3" id="KW-1185">Reference proteome</keyword>
<feature type="transmembrane region" description="Helical" evidence="1">
    <location>
        <begin position="42"/>
        <end position="60"/>
    </location>
</feature>
<keyword evidence="1" id="KW-0812">Transmembrane</keyword>
<comment type="caution">
    <text evidence="2">The sequence shown here is derived from an EMBL/GenBank/DDBJ whole genome shotgun (WGS) entry which is preliminary data.</text>
</comment>